<dbReference type="Proteomes" id="UP000663722">
    <property type="component" value="Chromosome"/>
</dbReference>
<dbReference type="Pfam" id="PF08126">
    <property type="entry name" value="Propeptide_C25"/>
    <property type="match status" value="1"/>
</dbReference>
<name>A0A975BXE1_9BACT</name>
<dbReference type="GO" id="GO:0004197">
    <property type="term" value="F:cysteine-type endopeptidase activity"/>
    <property type="evidence" value="ECO:0007669"/>
    <property type="project" value="InterPro"/>
</dbReference>
<evidence type="ECO:0000313" key="2">
    <source>
        <dbReference type="EMBL" id="QTA93302.1"/>
    </source>
</evidence>
<feature type="domain" description="Gingipain propeptide" evidence="1">
    <location>
        <begin position="58"/>
        <end position="193"/>
    </location>
</feature>
<gene>
    <name evidence="2" type="ORF">dnm_094040</name>
</gene>
<evidence type="ECO:0000313" key="3">
    <source>
        <dbReference type="Proteomes" id="UP000663722"/>
    </source>
</evidence>
<dbReference type="AlphaFoldDB" id="A0A975BXE1"/>
<organism evidence="2 3">
    <name type="scientific">Desulfonema magnum</name>
    <dbReference type="NCBI Taxonomy" id="45655"/>
    <lineage>
        <taxon>Bacteria</taxon>
        <taxon>Pseudomonadati</taxon>
        <taxon>Thermodesulfobacteriota</taxon>
        <taxon>Desulfobacteria</taxon>
        <taxon>Desulfobacterales</taxon>
        <taxon>Desulfococcaceae</taxon>
        <taxon>Desulfonema</taxon>
    </lineage>
</organism>
<accession>A0A975BXE1</accession>
<dbReference type="InterPro" id="IPR012600">
    <property type="entry name" value="Propeptide_C25"/>
</dbReference>
<proteinExistence type="predicted"/>
<dbReference type="RefSeq" id="WP_207680313.1">
    <property type="nucleotide sequence ID" value="NZ_CP061800.1"/>
</dbReference>
<reference evidence="2" key="1">
    <citation type="journal article" date="2021" name="Microb. Physiol.">
        <title>Proteogenomic Insights into the Physiology of Marine, Sulfate-Reducing, Filamentous Desulfonema limicola and Desulfonema magnum.</title>
        <authorList>
            <person name="Schnaars V."/>
            <person name="Wohlbrand L."/>
            <person name="Scheve S."/>
            <person name="Hinrichs C."/>
            <person name="Reinhardt R."/>
            <person name="Rabus R."/>
        </authorList>
    </citation>
    <scope>NUCLEOTIDE SEQUENCE</scope>
    <source>
        <strain evidence="2">4be13</strain>
    </source>
</reference>
<sequence length="216" mass="23877">MFNKNSEKGLRLLLTALFALIIISVSASNALSDQITIDIPPVEVTVIKDANGYASFSGEGIQYLSQTGEPALPYQVVKTLVPPGADLSTIEVSVKRSTVESNPVESQDAWEVRPTPVPTVNQDEPVLNQQGQNEEIYATNARFPSTLFHNVSTGNLWGWQLVDIPIALFQYNPVSKSLYRLDANQAVITFEHKSFLVPRLRLGTHTQRLCLESCHL</sequence>
<evidence type="ECO:0000259" key="1">
    <source>
        <dbReference type="Pfam" id="PF08126"/>
    </source>
</evidence>
<dbReference type="InterPro" id="IPR038490">
    <property type="entry name" value="Gingipain_propep_sf"/>
</dbReference>
<dbReference type="Gene3D" id="2.60.40.3800">
    <property type="match status" value="1"/>
</dbReference>
<keyword evidence="3" id="KW-1185">Reference proteome</keyword>
<dbReference type="KEGG" id="dmm:dnm_094040"/>
<dbReference type="EMBL" id="CP061800">
    <property type="protein sequence ID" value="QTA93302.1"/>
    <property type="molecule type" value="Genomic_DNA"/>
</dbReference>
<protein>
    <submittedName>
        <fullName evidence="2">Propeptide domain-containing protein</fullName>
    </submittedName>
</protein>